<protein>
    <submittedName>
        <fullName evidence="2">Uncharacterized protein</fullName>
    </submittedName>
</protein>
<name>Q5LPK4_RUEPO</name>
<sequence>MPSISGAWSVRWLSCRASSTASTTSERAPKASRSATGVPPSVVSRVASAARIASERSCQRSWRARNWPCARSRAQSASSRPCSATGMERKSSSRTGLRGCFCADKSTARPKSRAVRSGKELSKVRECFSILVNAWPVWCRIGLKLTLICGTKKAAAGCFGTGFAASLGDWACTGINPLTTGEMMPNNDQSARGQDFLEPAMRRQAFLGQAHLFARMQVQCGADGEIPAGVEPDLGDLVQRDGAVEPAGKPAEPGGVQIEPRAAVAQDLEQERQCRQGEKRDQPPGGIKQHHRRNQPRPDRRQQGQIARAAGVADITERFGHRWVTFRR</sequence>
<feature type="compositionally biased region" description="Basic and acidic residues" evidence="1">
    <location>
        <begin position="269"/>
        <end position="282"/>
    </location>
</feature>
<reference evidence="2 3" key="2">
    <citation type="journal article" date="2014" name="Stand. Genomic Sci.">
        <title>An updated genome annotation for the model marine bacterium Ruegeria pomeroyi DSS-3.</title>
        <authorList>
            <person name="Rivers A.R."/>
            <person name="Smith C.B."/>
            <person name="Moran M.A."/>
        </authorList>
    </citation>
    <scope>GENOME REANNOTATION</scope>
    <source>
        <strain evidence="3">ATCC 700808 / DSM 15171 / DSS-3</strain>
    </source>
</reference>
<evidence type="ECO:0000313" key="2">
    <source>
        <dbReference type="EMBL" id="AAV96085.1"/>
    </source>
</evidence>
<accession>Q5LPK4</accession>
<dbReference type="AlphaFoldDB" id="Q5LPK4"/>
<proteinExistence type="predicted"/>
<feature type="region of interest" description="Disordered" evidence="1">
    <location>
        <begin position="21"/>
        <end position="40"/>
    </location>
</feature>
<gene>
    <name evidence="2" type="ordered locus">SPO2844</name>
</gene>
<dbReference type="Proteomes" id="UP000001023">
    <property type="component" value="Chromosome"/>
</dbReference>
<dbReference type="HOGENOM" id="CLU_847005_0_0_5"/>
<dbReference type="EMBL" id="CP000031">
    <property type="protein sequence ID" value="AAV96085.1"/>
    <property type="molecule type" value="Genomic_DNA"/>
</dbReference>
<organism evidence="2 3">
    <name type="scientific">Ruegeria pomeroyi (strain ATCC 700808 / DSM 15171 / DSS-3)</name>
    <name type="common">Silicibacter pomeroyi</name>
    <dbReference type="NCBI Taxonomy" id="246200"/>
    <lineage>
        <taxon>Bacteria</taxon>
        <taxon>Pseudomonadati</taxon>
        <taxon>Pseudomonadota</taxon>
        <taxon>Alphaproteobacteria</taxon>
        <taxon>Rhodobacterales</taxon>
        <taxon>Roseobacteraceae</taxon>
        <taxon>Ruegeria</taxon>
    </lineage>
</organism>
<dbReference type="PaxDb" id="246200-SPO2844"/>
<feature type="region of interest" description="Disordered" evidence="1">
    <location>
        <begin position="269"/>
        <end position="312"/>
    </location>
</feature>
<reference evidence="2 3" key="1">
    <citation type="journal article" date="2004" name="Nature">
        <title>Genome sequence of Silicibacter pomeroyi reveals adaptations to the marine environment.</title>
        <authorList>
            <person name="Moran M.A."/>
            <person name="Buchan A."/>
            <person name="Gonzalez J.M."/>
            <person name="Heidelberg J.F."/>
            <person name="Whitman W.B."/>
            <person name="Kiene R.P."/>
            <person name="Henriksen J.R."/>
            <person name="King G.M."/>
            <person name="Belas R."/>
            <person name="Fuqua C."/>
            <person name="Brinkac L."/>
            <person name="Lewis M."/>
            <person name="Johri S."/>
            <person name="Weaver B."/>
            <person name="Pai G."/>
            <person name="Eisen J.A."/>
            <person name="Rahe E."/>
            <person name="Sheldon W.M."/>
            <person name="Ye W."/>
            <person name="Miller T.R."/>
            <person name="Carlton J."/>
            <person name="Rasko D.A."/>
            <person name="Paulsen I.T."/>
            <person name="Ren Q."/>
            <person name="Daugherty S.C."/>
            <person name="Deboy R.T."/>
            <person name="Dodson R.J."/>
            <person name="Durkin A.S."/>
            <person name="Madupu R."/>
            <person name="Nelson W.C."/>
            <person name="Sullivan S.A."/>
            <person name="Rosovitz M.J."/>
            <person name="Haft D.H."/>
            <person name="Selengut J."/>
            <person name="Ward N."/>
        </authorList>
    </citation>
    <scope>NUCLEOTIDE SEQUENCE [LARGE SCALE GENOMIC DNA]</scope>
    <source>
        <strain evidence="3">ATCC 700808 / DSM 15171 / DSS-3</strain>
    </source>
</reference>
<dbReference type="KEGG" id="sil:SPO2844"/>
<evidence type="ECO:0000256" key="1">
    <source>
        <dbReference type="SAM" id="MobiDB-lite"/>
    </source>
</evidence>
<evidence type="ECO:0000313" key="3">
    <source>
        <dbReference type="Proteomes" id="UP000001023"/>
    </source>
</evidence>
<keyword evidence="3" id="KW-1185">Reference proteome</keyword>